<keyword evidence="3" id="KW-0949">S-adenosyl-L-methionine</keyword>
<evidence type="ECO:0000259" key="7">
    <source>
        <dbReference type="PROSITE" id="PS51918"/>
    </source>
</evidence>
<comment type="cofactor">
    <cofactor evidence="1">
        <name>[4Fe-4S] cluster</name>
        <dbReference type="ChEBI" id="CHEBI:49883"/>
    </cofactor>
</comment>
<dbReference type="Gene3D" id="3.20.20.70">
    <property type="entry name" value="Aldolase class I"/>
    <property type="match status" value="1"/>
</dbReference>
<dbReference type="SUPFAM" id="SSF102114">
    <property type="entry name" value="Radical SAM enzymes"/>
    <property type="match status" value="1"/>
</dbReference>
<dbReference type="InterPro" id="IPR023867">
    <property type="entry name" value="Sulphatase_maturase_rSAM"/>
</dbReference>
<keyword evidence="2" id="KW-0004">4Fe-4S</keyword>
<dbReference type="RefSeq" id="WP_013405546.1">
    <property type="nucleotide sequence ID" value="NC_014654.1"/>
</dbReference>
<keyword evidence="6" id="KW-0411">Iron-sulfur</keyword>
<reference evidence="8 9" key="2">
    <citation type="journal article" date="2011" name="J. Bacteriol.">
        <title>Complete Genome Sequence of the Haloalkaliphilic, Hydrogen Producing Halanaerobium hydrogenoformans.</title>
        <authorList>
            <person name="Brown S.D."/>
            <person name="Begemann M.B."/>
            <person name="Mormile M.R."/>
            <person name="Wall J.D."/>
            <person name="Han C.S."/>
            <person name="Goodwin L.A."/>
            <person name="Pitluck S."/>
            <person name="Land M.L."/>
            <person name="Hauser L.J."/>
            <person name="Elias D.A."/>
        </authorList>
    </citation>
    <scope>NUCLEOTIDE SEQUENCE [LARGE SCALE GENOMIC DNA]</scope>
    <source>
        <strain evidence="9">sapolanicus</strain>
    </source>
</reference>
<dbReference type="SFLD" id="SFLDG01067">
    <property type="entry name" value="SPASM/twitch_domain_containing"/>
    <property type="match status" value="1"/>
</dbReference>
<evidence type="ECO:0000313" key="9">
    <source>
        <dbReference type="Proteomes" id="UP000007434"/>
    </source>
</evidence>
<dbReference type="InterPro" id="IPR007197">
    <property type="entry name" value="rSAM"/>
</dbReference>
<dbReference type="InterPro" id="IPR013785">
    <property type="entry name" value="Aldolase_TIM"/>
</dbReference>
<protein>
    <submittedName>
        <fullName evidence="8">Radical SAM domain protein</fullName>
    </submittedName>
</protein>
<dbReference type="NCBIfam" id="TIGR04085">
    <property type="entry name" value="rSAM_more_4Fe4S"/>
    <property type="match status" value="1"/>
</dbReference>
<dbReference type="GO" id="GO:0016491">
    <property type="term" value="F:oxidoreductase activity"/>
    <property type="evidence" value="ECO:0007669"/>
    <property type="project" value="InterPro"/>
</dbReference>
<dbReference type="EMBL" id="CP002304">
    <property type="protein sequence ID" value="ADQ14456.1"/>
    <property type="molecule type" value="Genomic_DNA"/>
</dbReference>
<dbReference type="eggNOG" id="COG0641">
    <property type="taxonomic scope" value="Bacteria"/>
</dbReference>
<organism evidence="8 9">
    <name type="scientific">Halanaerobium hydrogeniformans</name>
    <name type="common">Halanaerobium sp. (strain sapolanicus)</name>
    <dbReference type="NCBI Taxonomy" id="656519"/>
    <lineage>
        <taxon>Bacteria</taxon>
        <taxon>Bacillati</taxon>
        <taxon>Bacillota</taxon>
        <taxon>Clostridia</taxon>
        <taxon>Halanaerobiales</taxon>
        <taxon>Halanaerobiaceae</taxon>
        <taxon>Halanaerobium</taxon>
    </lineage>
</organism>
<evidence type="ECO:0000256" key="3">
    <source>
        <dbReference type="ARBA" id="ARBA00022691"/>
    </source>
</evidence>
<dbReference type="GO" id="GO:0051539">
    <property type="term" value="F:4 iron, 4 sulfur cluster binding"/>
    <property type="evidence" value="ECO:0007669"/>
    <property type="project" value="UniProtKB-KW"/>
</dbReference>
<dbReference type="SFLD" id="SFLDG01386">
    <property type="entry name" value="main_SPASM_domain-containing"/>
    <property type="match status" value="1"/>
</dbReference>
<dbReference type="OrthoDB" id="9808591at2"/>
<dbReference type="STRING" id="656519.Halsa_1013"/>
<dbReference type="CDD" id="cd01335">
    <property type="entry name" value="Radical_SAM"/>
    <property type="match status" value="1"/>
</dbReference>
<dbReference type="InterPro" id="IPR023885">
    <property type="entry name" value="4Fe4S-binding_SPASM_dom"/>
</dbReference>
<proteinExistence type="predicted"/>
<evidence type="ECO:0000256" key="4">
    <source>
        <dbReference type="ARBA" id="ARBA00022723"/>
    </source>
</evidence>
<evidence type="ECO:0000256" key="1">
    <source>
        <dbReference type="ARBA" id="ARBA00001966"/>
    </source>
</evidence>
<dbReference type="Proteomes" id="UP000007434">
    <property type="component" value="Chromosome"/>
</dbReference>
<keyword evidence="9" id="KW-1185">Reference proteome</keyword>
<dbReference type="HOGENOM" id="CLU_009273_3_1_9"/>
<dbReference type="Pfam" id="PF04055">
    <property type="entry name" value="Radical_SAM"/>
    <property type="match status" value="1"/>
</dbReference>
<dbReference type="KEGG" id="has:Halsa_1013"/>
<dbReference type="SFLD" id="SFLDG01384">
    <property type="entry name" value="thioether_bond_formation_requi"/>
    <property type="match status" value="1"/>
</dbReference>
<evidence type="ECO:0000256" key="6">
    <source>
        <dbReference type="ARBA" id="ARBA00023014"/>
    </source>
</evidence>
<dbReference type="SFLD" id="SFLDS00029">
    <property type="entry name" value="Radical_SAM"/>
    <property type="match status" value="1"/>
</dbReference>
<dbReference type="PANTHER" id="PTHR43787">
    <property type="entry name" value="FEMO COFACTOR BIOSYNTHESIS PROTEIN NIFB-RELATED"/>
    <property type="match status" value="1"/>
</dbReference>
<dbReference type="PANTHER" id="PTHR43787:SF3">
    <property type="entry name" value="ARYLSULFATASE REGULATORY PROTEIN"/>
    <property type="match status" value="1"/>
</dbReference>
<evidence type="ECO:0000313" key="8">
    <source>
        <dbReference type="EMBL" id="ADQ14456.1"/>
    </source>
</evidence>
<feature type="domain" description="Radical SAM core" evidence="7">
    <location>
        <begin position="86"/>
        <end position="319"/>
    </location>
</feature>
<dbReference type="AlphaFoldDB" id="E4RMC5"/>
<dbReference type="InterPro" id="IPR058240">
    <property type="entry name" value="rSAM_sf"/>
</dbReference>
<dbReference type="PROSITE" id="PS51918">
    <property type="entry name" value="RADICAL_SAM"/>
    <property type="match status" value="1"/>
</dbReference>
<dbReference type="GO" id="GO:0046872">
    <property type="term" value="F:metal ion binding"/>
    <property type="evidence" value="ECO:0007669"/>
    <property type="project" value="UniProtKB-KW"/>
</dbReference>
<name>E4RMC5_HALHG</name>
<keyword evidence="4" id="KW-0479">Metal-binding</keyword>
<evidence type="ECO:0000256" key="2">
    <source>
        <dbReference type="ARBA" id="ARBA00022485"/>
    </source>
</evidence>
<dbReference type="UniPathway" id="UPA00782"/>
<accession>E4RMC5</accession>
<evidence type="ECO:0000256" key="5">
    <source>
        <dbReference type="ARBA" id="ARBA00023004"/>
    </source>
</evidence>
<sequence length="441" mass="50509">MSKWKLSKYTVVFRCESGDAIFHNSFMGAIAVIPSNEFSRLEEDLYQEIDEKDFADNCLKELCENGFFFPSQIDEADFVEKILKRENRSKNLDLVILPHENCNFRCDYCYETHQGGIMETEIVEGLKLFTYNKVAEYSSLNTRWFGGEPLLARDIIYQLSDSFLESCERAGIPYSSHMTTNAYLLTPEVVDELLKRKINKFQITFDGPEIIHDSTRKLAGGGKTFKVILNNLLAMKNRDLDFYVSLRVNFNNASLVLMEDLFRLISENFGNDPRFGLYFRPIGKYGGPNDEKLEICQPEYAKLIEMELTEEYSQFGYLDKLVKKSLQPHGQVCYAAKESSLIIGADGTIYKCSVAFEDPKNHVGKLKPDGTMAIDKSRWNLWVANEDSEASKCISCPVKPICQGKYCPRYTIRKKEPICAMKAKEYEKLVQIASSYDGMLL</sequence>
<reference evidence="8 9" key="1">
    <citation type="submission" date="2010-11" db="EMBL/GenBank/DDBJ databases">
        <title>Complete sequence of Halanaerobium sp. sapolanicus.</title>
        <authorList>
            <consortium name="US DOE Joint Genome Institute"/>
            <person name="Lucas S."/>
            <person name="Copeland A."/>
            <person name="Lapidus A."/>
            <person name="Cheng J.-F."/>
            <person name="Bruce D."/>
            <person name="Goodwin L."/>
            <person name="Pitluck S."/>
            <person name="Davenport K."/>
            <person name="Detter J.C."/>
            <person name="Han C."/>
            <person name="Tapia R."/>
            <person name="Land M."/>
            <person name="Hauser L."/>
            <person name="Jeffries C."/>
            <person name="Kyrpides N."/>
            <person name="Ivanova N."/>
            <person name="Mikhailova N."/>
            <person name="Begemann M.B."/>
            <person name="Mormile M.R."/>
            <person name="Wall J.D."/>
            <person name="Elias D.A."/>
            <person name="Woyke T."/>
        </authorList>
    </citation>
    <scope>NUCLEOTIDE SEQUENCE [LARGE SCALE GENOMIC DNA]</scope>
    <source>
        <strain evidence="9">sapolanicus</strain>
    </source>
</reference>
<keyword evidence="5" id="KW-0408">Iron</keyword>
<gene>
    <name evidence="8" type="ordered locus">Halsa_1013</name>
</gene>